<dbReference type="Proteomes" id="UP000838878">
    <property type="component" value="Chromosome 13"/>
</dbReference>
<proteinExistence type="predicted"/>
<protein>
    <submittedName>
        <fullName evidence="1">Uncharacterized protein</fullName>
    </submittedName>
</protein>
<name>A0A8J9UF89_9NEOP</name>
<gene>
    <name evidence="1" type="ORF">BINO364_LOCUS5579</name>
</gene>
<feature type="non-terminal residue" evidence="1">
    <location>
        <position position="139"/>
    </location>
</feature>
<keyword evidence="2" id="KW-1185">Reference proteome</keyword>
<evidence type="ECO:0000313" key="1">
    <source>
        <dbReference type="EMBL" id="CAH0719208.1"/>
    </source>
</evidence>
<accession>A0A8J9UF89</accession>
<dbReference type="AlphaFoldDB" id="A0A8J9UF89"/>
<evidence type="ECO:0000313" key="2">
    <source>
        <dbReference type="Proteomes" id="UP000838878"/>
    </source>
</evidence>
<dbReference type="EMBL" id="OV170233">
    <property type="protein sequence ID" value="CAH0719208.1"/>
    <property type="molecule type" value="Genomic_DNA"/>
</dbReference>
<sequence length="139" mass="15566">MSSGPIPATAANLIETSQLLCRYNSISAARVSVCAQTQVHSLFLSLSTSVGRHETRPVRVKAQARWFLRALRGMRAKRGLLLRLTIIQKDSITKLSPTRGSTQHLQVRQPYMLTSTPPRQLGDSYLHKRIKIQPKLLPP</sequence>
<organism evidence="1 2">
    <name type="scientific">Brenthis ino</name>
    <name type="common">lesser marbled fritillary</name>
    <dbReference type="NCBI Taxonomy" id="405034"/>
    <lineage>
        <taxon>Eukaryota</taxon>
        <taxon>Metazoa</taxon>
        <taxon>Ecdysozoa</taxon>
        <taxon>Arthropoda</taxon>
        <taxon>Hexapoda</taxon>
        <taxon>Insecta</taxon>
        <taxon>Pterygota</taxon>
        <taxon>Neoptera</taxon>
        <taxon>Endopterygota</taxon>
        <taxon>Lepidoptera</taxon>
        <taxon>Glossata</taxon>
        <taxon>Ditrysia</taxon>
        <taxon>Papilionoidea</taxon>
        <taxon>Nymphalidae</taxon>
        <taxon>Heliconiinae</taxon>
        <taxon>Argynnini</taxon>
        <taxon>Brenthis</taxon>
    </lineage>
</organism>
<reference evidence="1" key="1">
    <citation type="submission" date="2021-12" db="EMBL/GenBank/DDBJ databases">
        <authorList>
            <person name="Martin H S."/>
        </authorList>
    </citation>
    <scope>NUCLEOTIDE SEQUENCE</scope>
</reference>